<organism evidence="1 2">
    <name type="scientific">Facklamia lactis</name>
    <dbReference type="NCBI Taxonomy" id="2749967"/>
    <lineage>
        <taxon>Bacteria</taxon>
        <taxon>Bacillati</taxon>
        <taxon>Bacillota</taxon>
        <taxon>Bacilli</taxon>
        <taxon>Lactobacillales</taxon>
        <taxon>Aerococcaceae</taxon>
        <taxon>Facklamia</taxon>
    </lineage>
</organism>
<dbReference type="Gene3D" id="1.10.720.30">
    <property type="entry name" value="SAP domain"/>
    <property type="match status" value="1"/>
</dbReference>
<accession>A0ABS0LUK5</accession>
<evidence type="ECO:0008006" key="3">
    <source>
        <dbReference type="Google" id="ProtNLM"/>
    </source>
</evidence>
<evidence type="ECO:0000313" key="1">
    <source>
        <dbReference type="EMBL" id="MBG9987150.1"/>
    </source>
</evidence>
<proteinExistence type="predicted"/>
<dbReference type="InterPro" id="IPR036361">
    <property type="entry name" value="SAP_dom_sf"/>
</dbReference>
<dbReference type="EMBL" id="JACBXQ010000006">
    <property type="protein sequence ID" value="MBG9987150.1"/>
    <property type="molecule type" value="Genomic_DNA"/>
</dbReference>
<dbReference type="Proteomes" id="UP000721415">
    <property type="component" value="Unassembled WGS sequence"/>
</dbReference>
<evidence type="ECO:0000313" key="2">
    <source>
        <dbReference type="Proteomes" id="UP000721415"/>
    </source>
</evidence>
<comment type="caution">
    <text evidence="1">The sequence shown here is derived from an EMBL/GenBank/DDBJ whole genome shotgun (WGS) entry which is preliminary data.</text>
</comment>
<gene>
    <name evidence="1" type="ORF">HZY91_09745</name>
</gene>
<reference evidence="1 2" key="1">
    <citation type="submission" date="2020-07" db="EMBL/GenBank/DDBJ databases">
        <title>Facklamia lactis sp. nov., isolated from raw milk.</title>
        <authorList>
            <person name="Doll E.V."/>
            <person name="Huptas C."/>
            <person name="Staib L."/>
            <person name="Wenning M."/>
            <person name="Scherer S."/>
        </authorList>
    </citation>
    <scope>NUCLEOTIDE SEQUENCE [LARGE SCALE GENOMIC DNA]</scope>
    <source>
        <strain evidence="1 2">DSM 111018</strain>
    </source>
</reference>
<keyword evidence="2" id="KW-1185">Reference proteome</keyword>
<protein>
    <recommendedName>
        <fullName evidence="3">Rho termination factor N-terminal domain-containing protein</fullName>
    </recommendedName>
</protein>
<sequence length="181" mass="21282">MQAVQHLYRDHEEFPYISPDRNIEKWLEGVQLSTEKIVPKRNMIRTKEGLLPGHIILLWRVSHGNYTVGHSITKYFEYDYGIDGHDIDWLVEEGYVRILTPKESLIYVTSPILKQFLKETNIKGFSKMKKEELIEAVREIYTEEELELKFDQRGYILTSKGEEALKNNQAIIDKHPKKAGY</sequence>
<name>A0ABS0LUK5_9LACT</name>